<accession>A0A4V2YPK9</accession>
<proteinExistence type="predicted"/>
<organism evidence="2 3">
    <name type="scientific">Kribbella antibiotica</name>
    <dbReference type="NCBI Taxonomy" id="190195"/>
    <lineage>
        <taxon>Bacteria</taxon>
        <taxon>Bacillati</taxon>
        <taxon>Actinomycetota</taxon>
        <taxon>Actinomycetes</taxon>
        <taxon>Propionibacteriales</taxon>
        <taxon>Kribbellaceae</taxon>
        <taxon>Kribbella</taxon>
    </lineage>
</organism>
<evidence type="ECO:0000313" key="3">
    <source>
        <dbReference type="Proteomes" id="UP000295124"/>
    </source>
</evidence>
<dbReference type="OrthoDB" id="9812295at2"/>
<dbReference type="InterPro" id="IPR005025">
    <property type="entry name" value="FMN_Rdtase-like_dom"/>
</dbReference>
<dbReference type="SUPFAM" id="SSF52218">
    <property type="entry name" value="Flavoproteins"/>
    <property type="match status" value="1"/>
</dbReference>
<comment type="caution">
    <text evidence="2">The sequence shown here is derived from an EMBL/GenBank/DDBJ whole genome shotgun (WGS) entry which is preliminary data.</text>
</comment>
<evidence type="ECO:0000259" key="1">
    <source>
        <dbReference type="Pfam" id="PF03358"/>
    </source>
</evidence>
<dbReference type="AlphaFoldDB" id="A0A4V2YPK9"/>
<dbReference type="PANTHER" id="PTHR30543:SF21">
    <property type="entry name" value="NAD(P)H-DEPENDENT FMN REDUCTASE LOT6"/>
    <property type="match status" value="1"/>
</dbReference>
<dbReference type="GO" id="GO:0016491">
    <property type="term" value="F:oxidoreductase activity"/>
    <property type="evidence" value="ECO:0007669"/>
    <property type="project" value="InterPro"/>
</dbReference>
<dbReference type="PANTHER" id="PTHR30543">
    <property type="entry name" value="CHROMATE REDUCTASE"/>
    <property type="match status" value="1"/>
</dbReference>
<evidence type="ECO:0000313" key="2">
    <source>
        <dbReference type="EMBL" id="TDD58437.1"/>
    </source>
</evidence>
<dbReference type="Pfam" id="PF03358">
    <property type="entry name" value="FMN_red"/>
    <property type="match status" value="1"/>
</dbReference>
<dbReference type="GO" id="GO:0010181">
    <property type="term" value="F:FMN binding"/>
    <property type="evidence" value="ECO:0007669"/>
    <property type="project" value="TreeGrafter"/>
</dbReference>
<dbReference type="EMBL" id="SMKX01000052">
    <property type="protein sequence ID" value="TDD58437.1"/>
    <property type="molecule type" value="Genomic_DNA"/>
</dbReference>
<sequence>MTDIRILGISGSLRAGSLNTALLRAAQKHAPAGVTIELYDGLGELPHYNGDLDTDENLPESVRDLRERIRAADGVLFATPEYNYSIPGGLKNLIDWASRPAATSSLLHKPVAIMGAAPTNFGTVRAQLALRQVFVWTHSDVVVKPEVMAFKAHERFDEAGNLTDDDTITLVTSLVDALADKVRTAAK</sequence>
<keyword evidence="3" id="KW-1185">Reference proteome</keyword>
<protein>
    <submittedName>
        <fullName evidence="2">NAD(P)H-dependent oxidoreductase</fullName>
    </submittedName>
</protein>
<feature type="domain" description="NADPH-dependent FMN reductase-like" evidence="1">
    <location>
        <begin position="5"/>
        <end position="153"/>
    </location>
</feature>
<reference evidence="2 3" key="1">
    <citation type="submission" date="2019-03" db="EMBL/GenBank/DDBJ databases">
        <title>Draft genome sequences of novel Actinobacteria.</title>
        <authorList>
            <person name="Sahin N."/>
            <person name="Ay H."/>
            <person name="Saygin H."/>
        </authorList>
    </citation>
    <scope>NUCLEOTIDE SEQUENCE [LARGE SCALE GENOMIC DNA]</scope>
    <source>
        <strain evidence="2 3">JCM 13523</strain>
    </source>
</reference>
<dbReference type="GO" id="GO:0005829">
    <property type="term" value="C:cytosol"/>
    <property type="evidence" value="ECO:0007669"/>
    <property type="project" value="TreeGrafter"/>
</dbReference>
<dbReference type="Gene3D" id="3.40.50.360">
    <property type="match status" value="1"/>
</dbReference>
<dbReference type="Proteomes" id="UP000295124">
    <property type="component" value="Unassembled WGS sequence"/>
</dbReference>
<name>A0A4V2YPK9_9ACTN</name>
<gene>
    <name evidence="2" type="ORF">E1263_19160</name>
</gene>
<dbReference type="InterPro" id="IPR050712">
    <property type="entry name" value="NAD(P)H-dep_reductase"/>
</dbReference>
<dbReference type="RefSeq" id="WP_132169203.1">
    <property type="nucleotide sequence ID" value="NZ_SMKX01000052.1"/>
</dbReference>
<dbReference type="InterPro" id="IPR029039">
    <property type="entry name" value="Flavoprotein-like_sf"/>
</dbReference>